<evidence type="ECO:0000313" key="3">
    <source>
        <dbReference type="EMBL" id="KIH49520.1"/>
    </source>
</evidence>
<dbReference type="EMBL" id="KN753060">
    <property type="protein sequence ID" value="KIH49520.1"/>
    <property type="molecule type" value="Genomic_DNA"/>
</dbReference>
<dbReference type="GO" id="GO:0008135">
    <property type="term" value="F:translation factor activity, RNA binding"/>
    <property type="evidence" value="ECO:0007669"/>
    <property type="project" value="TreeGrafter"/>
</dbReference>
<dbReference type="Proteomes" id="UP000054047">
    <property type="component" value="Unassembled WGS sequence"/>
</dbReference>
<dbReference type="GO" id="GO:0043022">
    <property type="term" value="F:ribosome binding"/>
    <property type="evidence" value="ECO:0007669"/>
    <property type="project" value="TreeGrafter"/>
</dbReference>
<dbReference type="PANTHER" id="PTHR12566">
    <property type="entry name" value="CYTOPLASMIC POLYADENYLATION ELEMENT BINDING PROTEIN CPEB"/>
    <property type="match status" value="1"/>
</dbReference>
<dbReference type="InterPro" id="IPR012677">
    <property type="entry name" value="Nucleotide-bd_a/b_plait_sf"/>
</dbReference>
<keyword evidence="1" id="KW-0694">RNA-binding</keyword>
<dbReference type="GO" id="GO:0000900">
    <property type="term" value="F:mRNA regulatory element binding translation repressor activity"/>
    <property type="evidence" value="ECO:0007669"/>
    <property type="project" value="TreeGrafter"/>
</dbReference>
<evidence type="ECO:0000313" key="4">
    <source>
        <dbReference type="Proteomes" id="UP000054047"/>
    </source>
</evidence>
<dbReference type="Gene3D" id="3.30.70.330">
    <property type="match status" value="1"/>
</dbReference>
<reference evidence="3 4" key="1">
    <citation type="submission" date="2013-12" db="EMBL/GenBank/DDBJ databases">
        <title>Draft genome of the parsitic nematode Ancylostoma duodenale.</title>
        <authorList>
            <person name="Mitreva M."/>
        </authorList>
    </citation>
    <scope>NUCLEOTIDE SEQUENCE [LARGE SCALE GENOMIC DNA]</scope>
    <source>
        <strain evidence="3 4">Zhejiang</strain>
    </source>
</reference>
<dbReference type="AlphaFoldDB" id="A0A0C2FLQ2"/>
<dbReference type="GO" id="GO:0043005">
    <property type="term" value="C:neuron projection"/>
    <property type="evidence" value="ECO:0007669"/>
    <property type="project" value="TreeGrafter"/>
</dbReference>
<feature type="domain" description="RRM" evidence="2">
    <location>
        <begin position="17"/>
        <end position="129"/>
    </location>
</feature>
<dbReference type="PROSITE" id="PS50102">
    <property type="entry name" value="RRM"/>
    <property type="match status" value="1"/>
</dbReference>
<organism evidence="3 4">
    <name type="scientific">Ancylostoma duodenale</name>
    <dbReference type="NCBI Taxonomy" id="51022"/>
    <lineage>
        <taxon>Eukaryota</taxon>
        <taxon>Metazoa</taxon>
        <taxon>Ecdysozoa</taxon>
        <taxon>Nematoda</taxon>
        <taxon>Chromadorea</taxon>
        <taxon>Rhabditida</taxon>
        <taxon>Rhabditina</taxon>
        <taxon>Rhabditomorpha</taxon>
        <taxon>Strongyloidea</taxon>
        <taxon>Ancylostomatidae</taxon>
        <taxon>Ancylostomatinae</taxon>
        <taxon>Ancylostoma</taxon>
    </lineage>
</organism>
<protein>
    <recommendedName>
        <fullName evidence="2">RRM domain-containing protein</fullName>
    </recommendedName>
</protein>
<evidence type="ECO:0000259" key="2">
    <source>
        <dbReference type="PROSITE" id="PS50102"/>
    </source>
</evidence>
<accession>A0A0C2FLQ2</accession>
<dbReference type="GO" id="GO:0045202">
    <property type="term" value="C:synapse"/>
    <property type="evidence" value="ECO:0007669"/>
    <property type="project" value="TreeGrafter"/>
</dbReference>
<dbReference type="PANTHER" id="PTHR12566:SF17">
    <property type="entry name" value="CYTOPLASMIC POLYADENYLATION ELEMENT-BINDING PROTEIN 1"/>
    <property type="match status" value="1"/>
</dbReference>
<dbReference type="InterPro" id="IPR000504">
    <property type="entry name" value="RRM_dom"/>
</dbReference>
<dbReference type="OrthoDB" id="5786162at2759"/>
<dbReference type="SUPFAM" id="SSF54928">
    <property type="entry name" value="RNA-binding domain, RBD"/>
    <property type="match status" value="1"/>
</dbReference>
<dbReference type="InterPro" id="IPR034819">
    <property type="entry name" value="CPEB"/>
</dbReference>
<dbReference type="GO" id="GO:0005737">
    <property type="term" value="C:cytoplasm"/>
    <property type="evidence" value="ECO:0007669"/>
    <property type="project" value="TreeGrafter"/>
</dbReference>
<gene>
    <name evidence="3" type="ORF">ANCDUO_20405</name>
</gene>
<evidence type="ECO:0000256" key="1">
    <source>
        <dbReference type="PROSITE-ProRule" id="PRU00176"/>
    </source>
</evidence>
<name>A0A0C2FLQ2_9BILA</name>
<keyword evidence="4" id="KW-1185">Reference proteome</keyword>
<dbReference type="InterPro" id="IPR035979">
    <property type="entry name" value="RBD_domain_sf"/>
</dbReference>
<sequence length="166" mass="18585">MSPGYPESVESLQSISRKVFVGGLPQDISKSSLLQKFSAYGQVRLDFPSEPTHPPRTRKGVVFLKDVFDIGTEGIDFPADRRLSTSGYVFLIYETEEAVFNLLKACTFRDGSYFLPFHEDSMNVKLAQVRPWQLTSITYIPDIDAMIDTRLTVFIGGVPRPLTSGL</sequence>
<proteinExistence type="predicted"/>
<dbReference type="GO" id="GO:2000766">
    <property type="term" value="P:negative regulation of cytoplasmic translation"/>
    <property type="evidence" value="ECO:0007669"/>
    <property type="project" value="TreeGrafter"/>
</dbReference>
<dbReference type="Pfam" id="PF16367">
    <property type="entry name" value="RRM_7"/>
    <property type="match status" value="1"/>
</dbReference>
<dbReference type="GO" id="GO:0003730">
    <property type="term" value="F:mRNA 3'-UTR binding"/>
    <property type="evidence" value="ECO:0007669"/>
    <property type="project" value="InterPro"/>
</dbReference>
<dbReference type="GO" id="GO:0005634">
    <property type="term" value="C:nucleus"/>
    <property type="evidence" value="ECO:0007669"/>
    <property type="project" value="TreeGrafter"/>
</dbReference>